<accession>S8BP04</accession>
<dbReference type="EMBL" id="AQGS01000814">
    <property type="protein sequence ID" value="EPS36912.1"/>
    <property type="molecule type" value="Genomic_DNA"/>
</dbReference>
<feature type="compositionally biased region" description="Polar residues" evidence="1">
    <location>
        <begin position="441"/>
        <end position="450"/>
    </location>
</feature>
<gene>
    <name evidence="2" type="ORF">H072_9498</name>
</gene>
<dbReference type="AlphaFoldDB" id="S8BP04"/>
<keyword evidence="3" id="KW-1185">Reference proteome</keyword>
<feature type="region of interest" description="Disordered" evidence="1">
    <location>
        <begin position="306"/>
        <end position="333"/>
    </location>
</feature>
<feature type="region of interest" description="Disordered" evidence="1">
    <location>
        <begin position="1"/>
        <end position="47"/>
    </location>
</feature>
<dbReference type="OMA" id="MAWWKER"/>
<reference evidence="3" key="2">
    <citation type="submission" date="2013-04" db="EMBL/GenBank/DDBJ databases">
        <title>Genomic mechanisms accounting for the adaptation to parasitism in nematode-trapping fungi.</title>
        <authorList>
            <person name="Ahren D.G."/>
        </authorList>
    </citation>
    <scope>NUCLEOTIDE SEQUENCE [LARGE SCALE GENOMIC DNA]</scope>
    <source>
        <strain evidence="3">CBS 200.50</strain>
    </source>
</reference>
<dbReference type="HOGENOM" id="CLU_372985_0_0_1"/>
<feature type="compositionally biased region" description="Polar residues" evidence="1">
    <location>
        <begin position="38"/>
        <end position="47"/>
    </location>
</feature>
<sequence length="745" mass="82726">MFISYSRDNRRGGRKSLSDLQGRNHCEAQVHSPPAPSRTISLGSHHQAVSRSPLLDFPSTLDDLQRNTSALRPISQLGSAIAVSQQREPDRPESRTQTKGPLAVTSIPNPQTETPQEPTSEKVKENVAPVAHYPLPLPSSENLPEAENFDNANLAMLSNDRASADMESILPKLAPECAFHHRPPMLDSCHQEDFRCSLQSAYGPQPGSSLSPQLYNVLEEAFDARYTVTFDIFYNARRFFDQASGTIIGAISDTSTMGPGINRNKSIYGSVYLPASEPNTSRVVPPSMPGMKDPRTPDFRQEVAQPYKLREESQDRVPNGSLLYSPRPPTDRHKIRASVIPSRRLHPIPATGSNLSQVAFPRHMARQRQTQTTNPRHQRSLFRVSPPRNPHSAIRKRSPTLQPNAVMAWWKERERDSITPKKTKQDAKSLEDTFTLQNSTKYTNSIPNMSSHRREKEKRRNPIRCLSSIFGIHQSGEKDLRSIALVNGSQKSLHSLPSQVFLPEYQHGMPSFITTNIVKNNVGSQVDTGSLDVAKTRQTSTSSSSVVKERISSFETPRPAQFDKRYQTSPSYQMLNMIQLVRGSSLKEVFERDDRKDATSSDQKKSNLDEECLANYLSKSSNDEAVSPDAGSNQTNHITSSLSLGNFAAAIEASDSKLPFDRNIRKNSACSVLSDIGIHDAQISISTPDFSDPYIVTSTPPQNSRPTSPIILSADISIFEDDFPARFNANSDAYFTKVGVSLSIS</sequence>
<dbReference type="Proteomes" id="UP000015100">
    <property type="component" value="Unassembled WGS sequence"/>
</dbReference>
<organism evidence="2 3">
    <name type="scientific">Dactylellina haptotyla (strain CBS 200.50)</name>
    <name type="common">Nematode-trapping fungus</name>
    <name type="synonym">Monacrosporium haptotylum</name>
    <dbReference type="NCBI Taxonomy" id="1284197"/>
    <lineage>
        <taxon>Eukaryota</taxon>
        <taxon>Fungi</taxon>
        <taxon>Dikarya</taxon>
        <taxon>Ascomycota</taxon>
        <taxon>Pezizomycotina</taxon>
        <taxon>Orbiliomycetes</taxon>
        <taxon>Orbiliales</taxon>
        <taxon>Orbiliaceae</taxon>
        <taxon>Dactylellina</taxon>
    </lineage>
</organism>
<evidence type="ECO:0000256" key="1">
    <source>
        <dbReference type="SAM" id="MobiDB-lite"/>
    </source>
</evidence>
<comment type="caution">
    <text evidence="2">The sequence shown here is derived from an EMBL/GenBank/DDBJ whole genome shotgun (WGS) entry which is preliminary data.</text>
</comment>
<protein>
    <submittedName>
        <fullName evidence="2">Uncharacterized protein</fullName>
    </submittedName>
</protein>
<reference evidence="2 3" key="1">
    <citation type="journal article" date="2013" name="PLoS Genet.">
        <title>Genomic mechanisms accounting for the adaptation to parasitism in nematode-trapping fungi.</title>
        <authorList>
            <person name="Meerupati T."/>
            <person name="Andersson K.M."/>
            <person name="Friman E."/>
            <person name="Kumar D."/>
            <person name="Tunlid A."/>
            <person name="Ahren D."/>
        </authorList>
    </citation>
    <scope>NUCLEOTIDE SEQUENCE [LARGE SCALE GENOMIC DNA]</scope>
    <source>
        <strain evidence="2 3">CBS 200.50</strain>
    </source>
</reference>
<name>S8BP04_DACHA</name>
<evidence type="ECO:0000313" key="2">
    <source>
        <dbReference type="EMBL" id="EPS36912.1"/>
    </source>
</evidence>
<feature type="region of interest" description="Disordered" evidence="1">
    <location>
        <begin position="441"/>
        <end position="460"/>
    </location>
</feature>
<feature type="compositionally biased region" description="Basic and acidic residues" evidence="1">
    <location>
        <begin position="87"/>
        <end position="96"/>
    </location>
</feature>
<feature type="region of interest" description="Disordered" evidence="1">
    <location>
        <begin position="78"/>
        <end position="122"/>
    </location>
</feature>
<dbReference type="OrthoDB" id="5336406at2759"/>
<proteinExistence type="predicted"/>
<evidence type="ECO:0000313" key="3">
    <source>
        <dbReference type="Proteomes" id="UP000015100"/>
    </source>
</evidence>
<feature type="region of interest" description="Disordered" evidence="1">
    <location>
        <begin position="368"/>
        <end position="396"/>
    </location>
</feature>
<feature type="region of interest" description="Disordered" evidence="1">
    <location>
        <begin position="279"/>
        <end position="298"/>
    </location>
</feature>